<evidence type="ECO:0000313" key="2">
    <source>
        <dbReference type="Proteomes" id="UP000053144"/>
    </source>
</evidence>
<sequence>MGRNLTARAIDATTADISVESVVSSIRCYPSYLDNFHRAIHVPREPYQAIRTCHQAISVFLSPYRDVWTSNQAIQMSCCP</sequence>
<reference evidence="2" key="1">
    <citation type="journal article" date="2015" name="Proc. Natl. Acad. Sci. U.S.A.">
        <title>Genome sequencing of adzuki bean (Vigna angularis) provides insight into high starch and low fat accumulation and domestication.</title>
        <authorList>
            <person name="Yang K."/>
            <person name="Tian Z."/>
            <person name="Chen C."/>
            <person name="Luo L."/>
            <person name="Zhao B."/>
            <person name="Wang Z."/>
            <person name="Yu L."/>
            <person name="Li Y."/>
            <person name="Sun Y."/>
            <person name="Li W."/>
            <person name="Chen Y."/>
            <person name="Li Y."/>
            <person name="Zhang Y."/>
            <person name="Ai D."/>
            <person name="Zhao J."/>
            <person name="Shang C."/>
            <person name="Ma Y."/>
            <person name="Wu B."/>
            <person name="Wang M."/>
            <person name="Gao L."/>
            <person name="Sun D."/>
            <person name="Zhang P."/>
            <person name="Guo F."/>
            <person name="Wang W."/>
            <person name="Li Y."/>
            <person name="Wang J."/>
            <person name="Varshney R.K."/>
            <person name="Wang J."/>
            <person name="Ling H.Q."/>
            <person name="Wan P."/>
        </authorList>
    </citation>
    <scope>NUCLEOTIDE SEQUENCE</scope>
    <source>
        <strain evidence="2">cv. Jingnong 6</strain>
    </source>
</reference>
<protein>
    <submittedName>
        <fullName evidence="1">Uncharacterized protein</fullName>
    </submittedName>
</protein>
<accession>A0A0L9V189</accession>
<dbReference type="AlphaFoldDB" id="A0A0L9V189"/>
<organism evidence="1 2">
    <name type="scientific">Phaseolus angularis</name>
    <name type="common">Azuki bean</name>
    <name type="synonym">Vigna angularis</name>
    <dbReference type="NCBI Taxonomy" id="3914"/>
    <lineage>
        <taxon>Eukaryota</taxon>
        <taxon>Viridiplantae</taxon>
        <taxon>Streptophyta</taxon>
        <taxon>Embryophyta</taxon>
        <taxon>Tracheophyta</taxon>
        <taxon>Spermatophyta</taxon>
        <taxon>Magnoliopsida</taxon>
        <taxon>eudicotyledons</taxon>
        <taxon>Gunneridae</taxon>
        <taxon>Pentapetalae</taxon>
        <taxon>rosids</taxon>
        <taxon>fabids</taxon>
        <taxon>Fabales</taxon>
        <taxon>Fabaceae</taxon>
        <taxon>Papilionoideae</taxon>
        <taxon>50 kb inversion clade</taxon>
        <taxon>NPAAA clade</taxon>
        <taxon>indigoferoid/millettioid clade</taxon>
        <taxon>Phaseoleae</taxon>
        <taxon>Vigna</taxon>
    </lineage>
</organism>
<gene>
    <name evidence="1" type="ORF">LR48_Vigan07g220300</name>
</gene>
<dbReference type="Proteomes" id="UP000053144">
    <property type="component" value="Chromosome 7"/>
</dbReference>
<proteinExistence type="predicted"/>
<name>A0A0L9V189_PHAAN</name>
<dbReference type="Gramene" id="KOM48499">
    <property type="protein sequence ID" value="KOM48499"/>
    <property type="gene ID" value="LR48_Vigan07g220300"/>
</dbReference>
<dbReference type="EMBL" id="CM003377">
    <property type="protein sequence ID" value="KOM48499.1"/>
    <property type="molecule type" value="Genomic_DNA"/>
</dbReference>
<evidence type="ECO:0000313" key="1">
    <source>
        <dbReference type="EMBL" id="KOM48499.1"/>
    </source>
</evidence>